<dbReference type="Proteomes" id="UP000230069">
    <property type="component" value="Unassembled WGS sequence"/>
</dbReference>
<dbReference type="PROSITE" id="PS50600">
    <property type="entry name" value="ULP_PROTEASE"/>
    <property type="match status" value="1"/>
</dbReference>
<dbReference type="Gene3D" id="3.40.395.10">
    <property type="entry name" value="Adenoviral Proteinase, Chain A"/>
    <property type="match status" value="1"/>
</dbReference>
<dbReference type="EMBL" id="KZ305045">
    <property type="protein sequence ID" value="PIA38380.1"/>
    <property type="molecule type" value="Genomic_DNA"/>
</dbReference>
<name>A0A2G5D4D5_AQUCA</name>
<keyword evidence="2" id="KW-0645">Protease</keyword>
<feature type="domain" description="Ubiquitin-like protease family profile" evidence="4">
    <location>
        <begin position="1"/>
        <end position="125"/>
    </location>
</feature>
<dbReference type="InParanoid" id="A0A2G5D4D5"/>
<dbReference type="AlphaFoldDB" id="A0A2G5D4D5"/>
<comment type="similarity">
    <text evidence="1">Belongs to the peptidase C48 family.</text>
</comment>
<dbReference type="InterPro" id="IPR003653">
    <property type="entry name" value="Peptidase_C48_C"/>
</dbReference>
<reference evidence="5 6" key="1">
    <citation type="submission" date="2017-09" db="EMBL/GenBank/DDBJ databases">
        <title>WGS assembly of Aquilegia coerulea Goldsmith.</title>
        <authorList>
            <person name="Hodges S."/>
            <person name="Kramer E."/>
            <person name="Nordborg M."/>
            <person name="Tomkins J."/>
            <person name="Borevitz J."/>
            <person name="Derieg N."/>
            <person name="Yan J."/>
            <person name="Mihaltcheva S."/>
            <person name="Hayes R.D."/>
            <person name="Rokhsar D."/>
        </authorList>
    </citation>
    <scope>NUCLEOTIDE SEQUENCE [LARGE SCALE GENOMIC DNA]</scope>
    <source>
        <strain evidence="6">cv. Goldsmith</strain>
    </source>
</reference>
<evidence type="ECO:0000256" key="2">
    <source>
        <dbReference type="ARBA" id="ARBA00022670"/>
    </source>
</evidence>
<accession>A0A2G5D4D5</accession>
<gene>
    <name evidence="5" type="ORF">AQUCO_02800223v1</name>
</gene>
<dbReference type="GO" id="GO:0006508">
    <property type="term" value="P:proteolysis"/>
    <property type="evidence" value="ECO:0007669"/>
    <property type="project" value="UniProtKB-KW"/>
</dbReference>
<dbReference type="InterPro" id="IPR038765">
    <property type="entry name" value="Papain-like_cys_pep_sf"/>
</dbReference>
<proteinExistence type="inferred from homology"/>
<evidence type="ECO:0000259" key="4">
    <source>
        <dbReference type="PROSITE" id="PS50600"/>
    </source>
</evidence>
<dbReference type="STRING" id="218851.A0A2G5D4D5"/>
<sequence length="160" mass="18677">MKPQERILSGRFRIPSNITSLVDPWIGLRNQVHPLKAKVENNHWILLSFSFSESIVRIYDSLGYKRATNEQRNMEKMLPYAIYVADPSQIQLDLERKWKREYVSCVTQPDFCTCGAFLLAFVECVLRGIPPEFEADPLQMRYRIARDLIDCGELPPKRKT</sequence>
<evidence type="ECO:0000256" key="1">
    <source>
        <dbReference type="ARBA" id="ARBA00005234"/>
    </source>
</evidence>
<keyword evidence="3" id="KW-0378">Hydrolase</keyword>
<dbReference type="GO" id="GO:0008234">
    <property type="term" value="F:cysteine-type peptidase activity"/>
    <property type="evidence" value="ECO:0007669"/>
    <property type="project" value="InterPro"/>
</dbReference>
<dbReference type="SUPFAM" id="SSF54001">
    <property type="entry name" value="Cysteine proteinases"/>
    <property type="match status" value="1"/>
</dbReference>
<keyword evidence="6" id="KW-1185">Reference proteome</keyword>
<dbReference type="Pfam" id="PF02902">
    <property type="entry name" value="Peptidase_C48"/>
    <property type="match status" value="1"/>
</dbReference>
<evidence type="ECO:0000313" key="5">
    <source>
        <dbReference type="EMBL" id="PIA38380.1"/>
    </source>
</evidence>
<protein>
    <recommendedName>
        <fullName evidence="4">Ubiquitin-like protease family profile domain-containing protein</fullName>
    </recommendedName>
</protein>
<evidence type="ECO:0000256" key="3">
    <source>
        <dbReference type="ARBA" id="ARBA00022801"/>
    </source>
</evidence>
<evidence type="ECO:0000313" key="6">
    <source>
        <dbReference type="Proteomes" id="UP000230069"/>
    </source>
</evidence>
<organism evidence="5 6">
    <name type="scientific">Aquilegia coerulea</name>
    <name type="common">Rocky mountain columbine</name>
    <dbReference type="NCBI Taxonomy" id="218851"/>
    <lineage>
        <taxon>Eukaryota</taxon>
        <taxon>Viridiplantae</taxon>
        <taxon>Streptophyta</taxon>
        <taxon>Embryophyta</taxon>
        <taxon>Tracheophyta</taxon>
        <taxon>Spermatophyta</taxon>
        <taxon>Magnoliopsida</taxon>
        <taxon>Ranunculales</taxon>
        <taxon>Ranunculaceae</taxon>
        <taxon>Thalictroideae</taxon>
        <taxon>Aquilegia</taxon>
    </lineage>
</organism>
<dbReference type="OrthoDB" id="1992716at2759"/>